<organism evidence="6 7">
    <name type="scientific">Cladobotryum mycophilum</name>
    <dbReference type="NCBI Taxonomy" id="491253"/>
    <lineage>
        <taxon>Eukaryota</taxon>
        <taxon>Fungi</taxon>
        <taxon>Dikarya</taxon>
        <taxon>Ascomycota</taxon>
        <taxon>Pezizomycotina</taxon>
        <taxon>Sordariomycetes</taxon>
        <taxon>Hypocreomycetidae</taxon>
        <taxon>Hypocreales</taxon>
        <taxon>Hypocreaceae</taxon>
        <taxon>Cladobotryum</taxon>
    </lineage>
</organism>
<feature type="transmembrane region" description="Helical" evidence="5">
    <location>
        <begin position="235"/>
        <end position="255"/>
    </location>
</feature>
<evidence type="ECO:0000313" key="7">
    <source>
        <dbReference type="Proteomes" id="UP001338125"/>
    </source>
</evidence>
<protein>
    <recommendedName>
        <fullName evidence="8">Lipid droplet-associated hydrolase</fullName>
    </recommendedName>
</protein>
<dbReference type="Pfam" id="PF10230">
    <property type="entry name" value="LIDHydrolase"/>
    <property type="match status" value="1"/>
</dbReference>
<evidence type="ECO:0008006" key="8">
    <source>
        <dbReference type="Google" id="ProtNLM"/>
    </source>
</evidence>
<dbReference type="PANTHER" id="PTHR13390">
    <property type="entry name" value="LIPASE"/>
    <property type="match status" value="1"/>
</dbReference>
<keyword evidence="5" id="KW-0472">Membrane</keyword>
<keyword evidence="5" id="KW-0812">Transmembrane</keyword>
<keyword evidence="4" id="KW-0378">Hydrolase</keyword>
<comment type="similarity">
    <text evidence="2">Belongs to the AB hydrolase superfamily. LDAH family.</text>
</comment>
<sequence length="404" mass="46673">MFPYGVECTVPRIALTVDEYNTHHANSLYLTISLKAHKAINKLCSGAKKKASKTFTRKQQQHQPKWHRQYHCFPARDQKTPPHIEKGHWYAAQGDAPGTAYDIYGRNLLGFDDRDHKPFDGHISHPWDLEGQIKAIYQDVAERRVQLDDEELRARGDDRPGHLRPYDSIILMGHSVGAYISVDIFHRHMKNPKRAPHLHLQHGFLLFPTLTNIAKSPKGVQATVLRLVPTLESYGHIYAAYILHFFSLFVLHWILTRIMGFTHQTADVTAHWLKSRDGVRQALHMGISELDNIREEKWEEELWEVAEATETNTNDNDNDGDVKRAAVLRQQTPKFFMFYGKHDHWVANHMRDAFIKKRKEHGTRGGRTKIEVDEGDIPHAFCVQEHTSWVIAKKVAEWIAEIEG</sequence>
<comment type="subcellular location">
    <subcellularLocation>
        <location evidence="1">Lipid droplet</location>
    </subcellularLocation>
</comment>
<evidence type="ECO:0000313" key="6">
    <source>
        <dbReference type="EMBL" id="KAK5995990.1"/>
    </source>
</evidence>
<name>A0ABR0SW46_9HYPO</name>
<dbReference type="SUPFAM" id="SSF53474">
    <property type="entry name" value="alpha/beta-Hydrolases"/>
    <property type="match status" value="1"/>
</dbReference>
<gene>
    <name evidence="6" type="ORF">PT974_04412</name>
</gene>
<evidence type="ECO:0000256" key="1">
    <source>
        <dbReference type="ARBA" id="ARBA00004502"/>
    </source>
</evidence>
<keyword evidence="7" id="KW-1185">Reference proteome</keyword>
<dbReference type="EMBL" id="JAVFKD010000004">
    <property type="protein sequence ID" value="KAK5995990.1"/>
    <property type="molecule type" value="Genomic_DNA"/>
</dbReference>
<dbReference type="PANTHER" id="PTHR13390:SF0">
    <property type="entry name" value="LIPID DROPLET-ASSOCIATED HYDROLASE"/>
    <property type="match status" value="1"/>
</dbReference>
<dbReference type="Proteomes" id="UP001338125">
    <property type="component" value="Unassembled WGS sequence"/>
</dbReference>
<accession>A0ABR0SW46</accession>
<dbReference type="InterPro" id="IPR019363">
    <property type="entry name" value="LDAH"/>
</dbReference>
<reference evidence="6 7" key="1">
    <citation type="submission" date="2024-01" db="EMBL/GenBank/DDBJ databases">
        <title>Complete genome of Cladobotryum mycophilum ATHUM6906.</title>
        <authorList>
            <person name="Christinaki A.C."/>
            <person name="Myridakis A.I."/>
            <person name="Kouvelis V.N."/>
        </authorList>
    </citation>
    <scope>NUCLEOTIDE SEQUENCE [LARGE SCALE GENOMIC DNA]</scope>
    <source>
        <strain evidence="6 7">ATHUM6906</strain>
    </source>
</reference>
<proteinExistence type="inferred from homology"/>
<keyword evidence="3" id="KW-0551">Lipid droplet</keyword>
<keyword evidence="5" id="KW-1133">Transmembrane helix</keyword>
<dbReference type="InterPro" id="IPR029058">
    <property type="entry name" value="AB_hydrolase_fold"/>
</dbReference>
<evidence type="ECO:0000256" key="3">
    <source>
        <dbReference type="ARBA" id="ARBA00022677"/>
    </source>
</evidence>
<evidence type="ECO:0000256" key="2">
    <source>
        <dbReference type="ARBA" id="ARBA00008300"/>
    </source>
</evidence>
<comment type="caution">
    <text evidence="6">The sequence shown here is derived from an EMBL/GenBank/DDBJ whole genome shotgun (WGS) entry which is preliminary data.</text>
</comment>
<evidence type="ECO:0000256" key="5">
    <source>
        <dbReference type="SAM" id="Phobius"/>
    </source>
</evidence>
<evidence type="ECO:0000256" key="4">
    <source>
        <dbReference type="ARBA" id="ARBA00022801"/>
    </source>
</evidence>